<accession>A0A0F4G8M7</accession>
<dbReference type="Proteomes" id="UP000033647">
    <property type="component" value="Unassembled WGS sequence"/>
</dbReference>
<dbReference type="OrthoDB" id="10543284at2759"/>
<protein>
    <submittedName>
        <fullName evidence="2">Uncharacterized protein</fullName>
    </submittedName>
</protein>
<name>A0A0F4G8M7_9PEZI</name>
<dbReference type="AlphaFoldDB" id="A0A0F4G8M7"/>
<evidence type="ECO:0000256" key="1">
    <source>
        <dbReference type="SAM" id="MobiDB-lite"/>
    </source>
</evidence>
<gene>
    <name evidence="2" type="ORF">TI39_contig4329g00002</name>
</gene>
<proteinExistence type="predicted"/>
<feature type="compositionally biased region" description="Basic and acidic residues" evidence="1">
    <location>
        <begin position="44"/>
        <end position="59"/>
    </location>
</feature>
<sequence>MQGLRIRIRILSSILGTSGHRRNTERVVPGRSLRQDLSPPSRGHNNDEQNKRDNGQEYDSDKYYDFSSYSQNEFDKLDQDECHDLQSKHYYTVKYKIWYHLVSISKLDDLQADHFVFGNISINELRRKKHHYGTVMPVQHAVHHPAERDVIRHTFSAVPGLSVQFDLSGFGKSATVDTDWYGPYLSFSPGSTNAGRRAVCSVLQVAATNLLKCTFPDGRYGDLNQFSKPHHDSFLHVGTRYLSNAMGVFAAIDVLVTFQPVAAVTTTSSATVSITPSTTASTTASTTTSVSAPLPTLADRENGIKGPSFADAGLSDVIPEWTASSAYLGDTPGLAESYDDDTNHVTLKSTAGSSAGAGSTASLSQPVSYAPSSGVVFGWEYVL</sequence>
<evidence type="ECO:0000313" key="2">
    <source>
        <dbReference type="EMBL" id="KJX93367.1"/>
    </source>
</evidence>
<organism evidence="2 3">
    <name type="scientific">Zymoseptoria brevis</name>
    <dbReference type="NCBI Taxonomy" id="1047168"/>
    <lineage>
        <taxon>Eukaryota</taxon>
        <taxon>Fungi</taxon>
        <taxon>Dikarya</taxon>
        <taxon>Ascomycota</taxon>
        <taxon>Pezizomycotina</taxon>
        <taxon>Dothideomycetes</taxon>
        <taxon>Dothideomycetidae</taxon>
        <taxon>Mycosphaerellales</taxon>
        <taxon>Mycosphaerellaceae</taxon>
        <taxon>Zymoseptoria</taxon>
    </lineage>
</organism>
<feature type="region of interest" description="Disordered" evidence="1">
    <location>
        <begin position="21"/>
        <end position="59"/>
    </location>
</feature>
<keyword evidence="3" id="KW-1185">Reference proteome</keyword>
<dbReference type="EMBL" id="LAFY01004288">
    <property type="protein sequence ID" value="KJX93367.1"/>
    <property type="molecule type" value="Genomic_DNA"/>
</dbReference>
<comment type="caution">
    <text evidence="2">The sequence shown here is derived from an EMBL/GenBank/DDBJ whole genome shotgun (WGS) entry which is preliminary data.</text>
</comment>
<evidence type="ECO:0000313" key="3">
    <source>
        <dbReference type="Proteomes" id="UP000033647"/>
    </source>
</evidence>
<reference evidence="2 3" key="1">
    <citation type="submission" date="2015-03" db="EMBL/GenBank/DDBJ databases">
        <title>RNA-seq based gene annotation and comparative genomics of four Zymoseptoria species reveal species-specific pathogenicity related genes and transposable element activity.</title>
        <authorList>
            <person name="Grandaubert J."/>
            <person name="Bhattacharyya A."/>
            <person name="Stukenbrock E.H."/>
        </authorList>
    </citation>
    <scope>NUCLEOTIDE SEQUENCE [LARGE SCALE GENOMIC DNA]</scope>
    <source>
        <strain evidence="2 3">Zb18110</strain>
    </source>
</reference>